<proteinExistence type="inferred from homology"/>
<keyword evidence="2" id="KW-0328">Glycosyltransferase</keyword>
<evidence type="ECO:0000256" key="1">
    <source>
        <dbReference type="ARBA" id="ARBA00009995"/>
    </source>
</evidence>
<dbReference type="EMBL" id="KK914327">
    <property type="protein sequence ID" value="KDP40913.1"/>
    <property type="molecule type" value="Genomic_DNA"/>
</dbReference>
<dbReference type="Pfam" id="PF26168">
    <property type="entry name" value="Glyco_transf_N"/>
    <property type="match status" value="1"/>
</dbReference>
<feature type="domain" description="Glycosyltransferase N-terminal" evidence="4">
    <location>
        <begin position="8"/>
        <end position="49"/>
    </location>
</feature>
<organism evidence="5 6">
    <name type="scientific">Jatropha curcas</name>
    <name type="common">Barbados nut</name>
    <dbReference type="NCBI Taxonomy" id="180498"/>
    <lineage>
        <taxon>Eukaryota</taxon>
        <taxon>Viridiplantae</taxon>
        <taxon>Streptophyta</taxon>
        <taxon>Embryophyta</taxon>
        <taxon>Tracheophyta</taxon>
        <taxon>Spermatophyta</taxon>
        <taxon>Magnoliopsida</taxon>
        <taxon>eudicotyledons</taxon>
        <taxon>Gunneridae</taxon>
        <taxon>Pentapetalae</taxon>
        <taxon>rosids</taxon>
        <taxon>fabids</taxon>
        <taxon>Malpighiales</taxon>
        <taxon>Euphorbiaceae</taxon>
        <taxon>Crotonoideae</taxon>
        <taxon>Jatropheae</taxon>
        <taxon>Jatropha</taxon>
    </lineage>
</organism>
<dbReference type="Proteomes" id="UP000027138">
    <property type="component" value="Unassembled WGS sequence"/>
</dbReference>
<dbReference type="SUPFAM" id="SSF53756">
    <property type="entry name" value="UDP-Glycosyltransferase/glycogen phosphorylase"/>
    <property type="match status" value="1"/>
</dbReference>
<protein>
    <recommendedName>
        <fullName evidence="4">Glycosyltransferase N-terminal domain-containing protein</fullName>
    </recommendedName>
</protein>
<keyword evidence="6" id="KW-1185">Reference proteome</keyword>
<gene>
    <name evidence="5" type="ORF">JCGZ_24912</name>
</gene>
<sequence>MAHKPHAICVPFPAQGHINPMLQVAKLLHSKGFHITFVNTEYIHNRILRSNPTSLCDFLNFRFETISNGLDPLDHEANLDVTTVCCALSNNCLAPFLNLIQKLNDGVASEVPPVTCIVSDGGMSFTIDAAQQLGIPDVLFWTSSGCGVLGYTHYPHLVEKGLAPLKDASYLTNGYLETTVDWIPGMKTIRLKDLPTFFRTTDPNDLYFNWILREVDRASRASAIIMNTYDSLEEDALNSLCKMYACSEWGIGIEIDKNFKREEIEKVIIELMEGEKGKEMKKKATEWKRKAQEATSYGGSSYDNLDKVLEILLGNNKMDN</sequence>
<dbReference type="AlphaFoldDB" id="A0A067L101"/>
<evidence type="ECO:0000256" key="3">
    <source>
        <dbReference type="ARBA" id="ARBA00022679"/>
    </source>
</evidence>
<keyword evidence="3" id="KW-0808">Transferase</keyword>
<evidence type="ECO:0000313" key="5">
    <source>
        <dbReference type="EMBL" id="KDP40913.1"/>
    </source>
</evidence>
<comment type="similarity">
    <text evidence="1">Belongs to the UDP-glycosyltransferase family.</text>
</comment>
<evidence type="ECO:0000256" key="2">
    <source>
        <dbReference type="ARBA" id="ARBA00022676"/>
    </source>
</evidence>
<name>A0A067L101_JATCU</name>
<dbReference type="STRING" id="180498.A0A067L101"/>
<dbReference type="Gene3D" id="3.40.50.2000">
    <property type="entry name" value="Glycogen Phosphorylase B"/>
    <property type="match status" value="3"/>
</dbReference>
<evidence type="ECO:0000313" key="6">
    <source>
        <dbReference type="Proteomes" id="UP000027138"/>
    </source>
</evidence>
<dbReference type="OrthoDB" id="820303at2759"/>
<reference evidence="5 6" key="1">
    <citation type="journal article" date="2014" name="PLoS ONE">
        <title>Global Analysis of Gene Expression Profiles in Physic Nut (Jatropha curcas L.) Seedlings Exposed to Salt Stress.</title>
        <authorList>
            <person name="Zhang L."/>
            <person name="Zhang C."/>
            <person name="Wu P."/>
            <person name="Chen Y."/>
            <person name="Li M."/>
            <person name="Jiang H."/>
            <person name="Wu G."/>
        </authorList>
    </citation>
    <scope>NUCLEOTIDE SEQUENCE [LARGE SCALE GENOMIC DNA]</scope>
    <source>
        <strain evidence="6">cv. GZQX0401</strain>
        <tissue evidence="5">Young leaves</tissue>
    </source>
</reference>
<evidence type="ECO:0000259" key="4">
    <source>
        <dbReference type="Pfam" id="PF26168"/>
    </source>
</evidence>
<dbReference type="GO" id="GO:0080044">
    <property type="term" value="F:quercetin 7-O-glucosyltransferase activity"/>
    <property type="evidence" value="ECO:0007669"/>
    <property type="project" value="TreeGrafter"/>
</dbReference>
<dbReference type="FunFam" id="3.40.50.2000:FF:000065">
    <property type="entry name" value="Glycosyltransferase"/>
    <property type="match status" value="1"/>
</dbReference>
<dbReference type="PANTHER" id="PTHR11926">
    <property type="entry name" value="GLUCOSYL/GLUCURONOSYL TRANSFERASES"/>
    <property type="match status" value="1"/>
</dbReference>
<dbReference type="InterPro" id="IPR058980">
    <property type="entry name" value="Glyco_transf_N"/>
</dbReference>
<dbReference type="PANTHER" id="PTHR11926:SF1498">
    <property type="entry name" value="GLYCOSYLTRANSFERASE"/>
    <property type="match status" value="1"/>
</dbReference>
<dbReference type="GO" id="GO:0080043">
    <property type="term" value="F:quercetin 3-O-glucosyltransferase activity"/>
    <property type="evidence" value="ECO:0007669"/>
    <property type="project" value="TreeGrafter"/>
</dbReference>
<accession>A0A067L101</accession>